<keyword evidence="3" id="KW-1185">Reference proteome</keyword>
<organism evidence="2 3">
    <name type="scientific">Paramuricea clavata</name>
    <name type="common">Red gorgonian</name>
    <name type="synonym">Violescent sea-whip</name>
    <dbReference type="NCBI Taxonomy" id="317549"/>
    <lineage>
        <taxon>Eukaryota</taxon>
        <taxon>Metazoa</taxon>
        <taxon>Cnidaria</taxon>
        <taxon>Anthozoa</taxon>
        <taxon>Octocorallia</taxon>
        <taxon>Malacalcyonacea</taxon>
        <taxon>Plexauridae</taxon>
        <taxon>Paramuricea</taxon>
    </lineage>
</organism>
<sequence>MVRSNCSSKFLTVREEALHWAEEDEKLRPTKRNVSSEAVSTTQSNKEMDKVLQALEEQHPTIIFSGIREEEAAEAPPSVALTKEGTEFVLNAKESDTLQEIV</sequence>
<name>A0A6S7GWA6_PARCT</name>
<evidence type="ECO:0000313" key="3">
    <source>
        <dbReference type="Proteomes" id="UP001152795"/>
    </source>
</evidence>
<feature type="compositionally biased region" description="Polar residues" evidence="1">
    <location>
        <begin position="32"/>
        <end position="45"/>
    </location>
</feature>
<evidence type="ECO:0000256" key="1">
    <source>
        <dbReference type="SAM" id="MobiDB-lite"/>
    </source>
</evidence>
<evidence type="ECO:0000313" key="2">
    <source>
        <dbReference type="EMBL" id="CAB3988840.1"/>
    </source>
</evidence>
<dbReference type="EMBL" id="CACRXK020001393">
    <property type="protein sequence ID" value="CAB3988840.1"/>
    <property type="molecule type" value="Genomic_DNA"/>
</dbReference>
<protein>
    <submittedName>
        <fullName evidence="2">Uncharacterized protein</fullName>
    </submittedName>
</protein>
<feature type="region of interest" description="Disordered" evidence="1">
    <location>
        <begin position="23"/>
        <end position="47"/>
    </location>
</feature>
<dbReference type="Proteomes" id="UP001152795">
    <property type="component" value="Unassembled WGS sequence"/>
</dbReference>
<gene>
    <name evidence="2" type="ORF">PACLA_8A060846</name>
</gene>
<proteinExistence type="predicted"/>
<dbReference type="OrthoDB" id="10065209at2759"/>
<comment type="caution">
    <text evidence="2">The sequence shown here is derived from an EMBL/GenBank/DDBJ whole genome shotgun (WGS) entry which is preliminary data.</text>
</comment>
<accession>A0A6S7GWA6</accession>
<reference evidence="2" key="1">
    <citation type="submission" date="2020-04" db="EMBL/GenBank/DDBJ databases">
        <authorList>
            <person name="Alioto T."/>
            <person name="Alioto T."/>
            <person name="Gomez Garrido J."/>
        </authorList>
    </citation>
    <scope>NUCLEOTIDE SEQUENCE</scope>
    <source>
        <strain evidence="2">A484AB</strain>
    </source>
</reference>
<dbReference type="AlphaFoldDB" id="A0A6S7GWA6"/>